<keyword evidence="2" id="KW-1185">Reference proteome</keyword>
<evidence type="ECO:0000313" key="1">
    <source>
        <dbReference type="EMBL" id="MFB9207027.1"/>
    </source>
</evidence>
<name>A0ABV5IR81_9ACTN</name>
<dbReference type="Proteomes" id="UP001589647">
    <property type="component" value="Unassembled WGS sequence"/>
</dbReference>
<proteinExistence type="predicted"/>
<organism evidence="1 2">
    <name type="scientific">Nonomuraea spiralis</name>
    <dbReference type="NCBI Taxonomy" id="46182"/>
    <lineage>
        <taxon>Bacteria</taxon>
        <taxon>Bacillati</taxon>
        <taxon>Actinomycetota</taxon>
        <taxon>Actinomycetes</taxon>
        <taxon>Streptosporangiales</taxon>
        <taxon>Streptosporangiaceae</taxon>
        <taxon>Nonomuraea</taxon>
    </lineage>
</organism>
<sequence>MLFHASDEGFRFTAEELVSVVGALEIEVIVAKDGQTVDGDSALWRHMWGVRYLDYLLDHVVSRFGEEELRGFAADERRPVS</sequence>
<dbReference type="EMBL" id="JBHMEI010000044">
    <property type="protein sequence ID" value="MFB9207027.1"/>
    <property type="molecule type" value="Genomic_DNA"/>
</dbReference>
<comment type="caution">
    <text evidence="1">The sequence shown here is derived from an EMBL/GenBank/DDBJ whole genome shotgun (WGS) entry which is preliminary data.</text>
</comment>
<dbReference type="RefSeq" id="WP_221762374.1">
    <property type="nucleotide sequence ID" value="NZ_BMRC01000013.1"/>
</dbReference>
<reference evidence="1 2" key="1">
    <citation type="submission" date="2024-09" db="EMBL/GenBank/DDBJ databases">
        <authorList>
            <person name="Sun Q."/>
            <person name="Mori K."/>
        </authorList>
    </citation>
    <scope>NUCLEOTIDE SEQUENCE [LARGE SCALE GENOMIC DNA]</scope>
    <source>
        <strain evidence="1 2">CCM 3426</strain>
    </source>
</reference>
<gene>
    <name evidence="1" type="ORF">ACFFV7_37950</name>
</gene>
<protein>
    <submittedName>
        <fullName evidence="1">Uncharacterized protein</fullName>
    </submittedName>
</protein>
<evidence type="ECO:0000313" key="2">
    <source>
        <dbReference type="Proteomes" id="UP001589647"/>
    </source>
</evidence>
<accession>A0ABV5IR81</accession>